<organism evidence="2">
    <name type="scientific">Ixodes ricinus</name>
    <name type="common">Common tick</name>
    <name type="synonym">Acarus ricinus</name>
    <dbReference type="NCBI Taxonomy" id="34613"/>
    <lineage>
        <taxon>Eukaryota</taxon>
        <taxon>Metazoa</taxon>
        <taxon>Ecdysozoa</taxon>
        <taxon>Arthropoda</taxon>
        <taxon>Chelicerata</taxon>
        <taxon>Arachnida</taxon>
        <taxon>Acari</taxon>
        <taxon>Parasitiformes</taxon>
        <taxon>Ixodida</taxon>
        <taxon>Ixodoidea</taxon>
        <taxon>Ixodidae</taxon>
        <taxon>Ixodinae</taxon>
        <taxon>Ixodes</taxon>
    </lineage>
</organism>
<protein>
    <submittedName>
        <fullName evidence="2">Putative secreted protein</fullName>
    </submittedName>
</protein>
<reference evidence="2" key="1">
    <citation type="submission" date="2019-12" db="EMBL/GenBank/DDBJ databases">
        <title>An insight into the sialome of adult female Ixodes ricinus ticks feeding for 6 days.</title>
        <authorList>
            <person name="Perner J."/>
            <person name="Ribeiro J.M.C."/>
        </authorList>
    </citation>
    <scope>NUCLEOTIDE SEQUENCE</scope>
    <source>
        <strain evidence="2">Semi-engorged</strain>
        <tissue evidence="2">Salivary glands</tissue>
    </source>
</reference>
<name>A0A6B0UF93_IXORI</name>
<evidence type="ECO:0000256" key="1">
    <source>
        <dbReference type="SAM" id="SignalP"/>
    </source>
</evidence>
<proteinExistence type="predicted"/>
<keyword evidence="1" id="KW-0732">Signal</keyword>
<sequence length="97" mass="11199">MKGKENNKNMPPLFLLLFFFSAVDGFCVCLGGFRKCQLFCVAIGFCLLLKARKPANVHALFPPVSNVVKIENSFFYTLQSFCTVWFPWQPKLPRRYI</sequence>
<dbReference type="AlphaFoldDB" id="A0A6B0UF93"/>
<accession>A0A6B0UF93</accession>
<dbReference type="EMBL" id="GIFC01005482">
    <property type="protein sequence ID" value="MXU87565.1"/>
    <property type="molecule type" value="Transcribed_RNA"/>
</dbReference>
<feature type="signal peptide" evidence="1">
    <location>
        <begin position="1"/>
        <end position="25"/>
    </location>
</feature>
<feature type="chain" id="PRO_5025428243" evidence="1">
    <location>
        <begin position="26"/>
        <end position="97"/>
    </location>
</feature>
<evidence type="ECO:0000313" key="2">
    <source>
        <dbReference type="EMBL" id="MXU87565.1"/>
    </source>
</evidence>